<keyword evidence="6" id="KW-1185">Reference proteome</keyword>
<dbReference type="InterPro" id="IPR056884">
    <property type="entry name" value="NPHP3-like_N"/>
</dbReference>
<feature type="domain" description="Nephrocystin 3-like N-terminal" evidence="4">
    <location>
        <begin position="293"/>
        <end position="463"/>
    </location>
</feature>
<name>A0A084AJM5_STACB</name>
<dbReference type="SMART" id="SM00248">
    <property type="entry name" value="ANK"/>
    <property type="match status" value="4"/>
</dbReference>
<dbReference type="PANTHER" id="PTHR24198:SF165">
    <property type="entry name" value="ANKYRIN REPEAT-CONTAINING PROTEIN-RELATED"/>
    <property type="match status" value="1"/>
</dbReference>
<gene>
    <name evidence="5" type="ORF">S7711_09294</name>
</gene>
<dbReference type="PANTHER" id="PTHR24198">
    <property type="entry name" value="ANKYRIN REPEAT AND PROTEIN KINASE DOMAIN-CONTAINING PROTEIN"/>
    <property type="match status" value="1"/>
</dbReference>
<evidence type="ECO:0000259" key="4">
    <source>
        <dbReference type="Pfam" id="PF24883"/>
    </source>
</evidence>
<reference evidence="5 6" key="1">
    <citation type="journal article" date="2014" name="BMC Genomics">
        <title>Comparative genome sequencing reveals chemotype-specific gene clusters in the toxigenic black mold Stachybotrys.</title>
        <authorList>
            <person name="Semeiks J."/>
            <person name="Borek D."/>
            <person name="Otwinowski Z."/>
            <person name="Grishin N.V."/>
        </authorList>
    </citation>
    <scope>NUCLEOTIDE SEQUENCE [LARGE SCALE GENOMIC DNA]</scope>
    <source>
        <strain evidence="6">CBS 109288 / IBT 7711</strain>
    </source>
</reference>
<protein>
    <recommendedName>
        <fullName evidence="4">Nephrocystin 3-like N-terminal domain-containing protein</fullName>
    </recommendedName>
</protein>
<dbReference type="InterPro" id="IPR002110">
    <property type="entry name" value="Ankyrin_rpt"/>
</dbReference>
<dbReference type="EMBL" id="KL648701">
    <property type="protein sequence ID" value="KEY65504.1"/>
    <property type="molecule type" value="Genomic_DNA"/>
</dbReference>
<dbReference type="AlphaFoldDB" id="A0A084AJM5"/>
<proteinExistence type="predicted"/>
<evidence type="ECO:0000256" key="1">
    <source>
        <dbReference type="ARBA" id="ARBA00022737"/>
    </source>
</evidence>
<dbReference type="PROSITE" id="PS50088">
    <property type="entry name" value="ANK_REPEAT"/>
    <property type="match status" value="2"/>
</dbReference>
<organism evidence="5 6">
    <name type="scientific">Stachybotrys chartarum (strain CBS 109288 / IBT 7711)</name>
    <name type="common">Toxic black mold</name>
    <name type="synonym">Stilbospora chartarum</name>
    <dbReference type="NCBI Taxonomy" id="1280523"/>
    <lineage>
        <taxon>Eukaryota</taxon>
        <taxon>Fungi</taxon>
        <taxon>Dikarya</taxon>
        <taxon>Ascomycota</taxon>
        <taxon>Pezizomycotina</taxon>
        <taxon>Sordariomycetes</taxon>
        <taxon>Hypocreomycetidae</taxon>
        <taxon>Hypocreales</taxon>
        <taxon>Stachybotryaceae</taxon>
        <taxon>Stachybotrys</taxon>
    </lineage>
</organism>
<sequence>MASEIDHQLEAAATSGNISELARLMNASKESPPDHLIQKLLTAAAWKSQLPVIEMLVTRFPDVDLHEDTIRAAVYSGSIPLFSVLLNKEPSIVKRQFDHRGTPLIVACMAQKPIDFLRFLLEAGADPNQDPDTATYPLSIVAAFYTDTNSLDLLLDHGAKIQGSGALRAAAQFGKEDMIRRLLERGARPETDDRSRGNREHPLHCAVEHGHAGALRILLEHGADANLLDAQHRTVLAFAEQLERENGNRAECVELLRSCKTQQQIVGLIDNDEARGANPTIRVVEKFKNKDTRWTVNMTGFLRWQCDLFPIQKPKLLWVNAPFGFEKSMVCAYYVGQLSKSQQSGLPTASFFLRPEHWTPESFLEVLQSWLAQIIEHPMATKQVIKRARHVQGAHGIKPLLEKDVGDLCKYALSQMPGCTLILDGLDKWRVTNSPCRQENVTGFVHKLKTVVGSTTRVLIISRDEPLIHRELISQREWSAERLFVPLIDPQDSTT</sequence>
<evidence type="ECO:0000256" key="2">
    <source>
        <dbReference type="ARBA" id="ARBA00023043"/>
    </source>
</evidence>
<dbReference type="Proteomes" id="UP000028045">
    <property type="component" value="Unassembled WGS sequence"/>
</dbReference>
<dbReference type="Pfam" id="PF24883">
    <property type="entry name" value="NPHP3_N"/>
    <property type="match status" value="1"/>
</dbReference>
<keyword evidence="2 3" id="KW-0040">ANK repeat</keyword>
<feature type="repeat" description="ANK" evidence="3">
    <location>
        <begin position="162"/>
        <end position="194"/>
    </location>
</feature>
<dbReference type="InterPro" id="IPR036770">
    <property type="entry name" value="Ankyrin_rpt-contain_sf"/>
</dbReference>
<evidence type="ECO:0000313" key="5">
    <source>
        <dbReference type="EMBL" id="KEY65504.1"/>
    </source>
</evidence>
<dbReference type="Gene3D" id="1.25.40.20">
    <property type="entry name" value="Ankyrin repeat-containing domain"/>
    <property type="match status" value="1"/>
</dbReference>
<dbReference type="PROSITE" id="PS50297">
    <property type="entry name" value="ANK_REP_REGION"/>
    <property type="match status" value="2"/>
</dbReference>
<keyword evidence="1" id="KW-0677">Repeat</keyword>
<dbReference type="SUPFAM" id="SSF48403">
    <property type="entry name" value="Ankyrin repeat"/>
    <property type="match status" value="1"/>
</dbReference>
<accession>A0A084AJM5</accession>
<dbReference type="HOGENOM" id="CLU_551162_0_0_1"/>
<evidence type="ECO:0000313" key="6">
    <source>
        <dbReference type="Proteomes" id="UP000028045"/>
    </source>
</evidence>
<evidence type="ECO:0000256" key="3">
    <source>
        <dbReference type="PROSITE-ProRule" id="PRU00023"/>
    </source>
</evidence>
<dbReference type="OrthoDB" id="426293at2759"/>
<dbReference type="Pfam" id="PF12796">
    <property type="entry name" value="Ank_2"/>
    <property type="match status" value="2"/>
</dbReference>
<feature type="repeat" description="ANK" evidence="3">
    <location>
        <begin position="198"/>
        <end position="230"/>
    </location>
</feature>